<gene>
    <name evidence="4" type="ORF">MANT1106_LOCUS6519</name>
</gene>
<keyword evidence="1" id="KW-0677">Repeat</keyword>
<dbReference type="PROSITE" id="PS50084">
    <property type="entry name" value="KH_TYPE_1"/>
    <property type="match status" value="3"/>
</dbReference>
<dbReference type="InterPro" id="IPR036612">
    <property type="entry name" value="KH_dom_type_1_sf"/>
</dbReference>
<dbReference type="AlphaFoldDB" id="A0A7S0X7P4"/>
<organism evidence="4">
    <name type="scientific">Mantoniella antarctica</name>
    <dbReference type="NCBI Taxonomy" id="81844"/>
    <lineage>
        <taxon>Eukaryota</taxon>
        <taxon>Viridiplantae</taxon>
        <taxon>Chlorophyta</taxon>
        <taxon>Mamiellophyceae</taxon>
        <taxon>Mamiellales</taxon>
        <taxon>Mamiellaceae</taxon>
        <taxon>Mantoniella</taxon>
    </lineage>
</organism>
<dbReference type="PANTHER" id="PTHR10288">
    <property type="entry name" value="KH DOMAIN CONTAINING RNA BINDING PROTEIN"/>
    <property type="match status" value="1"/>
</dbReference>
<dbReference type="SUPFAM" id="SSF54791">
    <property type="entry name" value="Eukaryotic type KH-domain (KH-domain type I)"/>
    <property type="match status" value="3"/>
</dbReference>
<evidence type="ECO:0000259" key="3">
    <source>
        <dbReference type="SMART" id="SM00322"/>
    </source>
</evidence>
<dbReference type="InterPro" id="IPR004088">
    <property type="entry name" value="KH_dom_type_1"/>
</dbReference>
<dbReference type="Pfam" id="PF00013">
    <property type="entry name" value="KH_1"/>
    <property type="match status" value="3"/>
</dbReference>
<dbReference type="EMBL" id="HBFC01011148">
    <property type="protein sequence ID" value="CAD8703837.1"/>
    <property type="molecule type" value="Transcribed_RNA"/>
</dbReference>
<keyword evidence="2" id="KW-0694">RNA-binding</keyword>
<name>A0A7S0X7P4_9CHLO</name>
<dbReference type="InterPro" id="IPR004087">
    <property type="entry name" value="KH_dom"/>
</dbReference>
<feature type="domain" description="K Homology" evidence="3">
    <location>
        <begin position="244"/>
        <end position="317"/>
    </location>
</feature>
<proteinExistence type="predicted"/>
<evidence type="ECO:0000313" key="4">
    <source>
        <dbReference type="EMBL" id="CAD8703837.1"/>
    </source>
</evidence>
<feature type="domain" description="K Homology" evidence="3">
    <location>
        <begin position="21"/>
        <end position="94"/>
    </location>
</feature>
<dbReference type="Gene3D" id="3.30.1370.10">
    <property type="entry name" value="K Homology domain, type 1"/>
    <property type="match status" value="3"/>
</dbReference>
<dbReference type="GO" id="GO:0003723">
    <property type="term" value="F:RNA binding"/>
    <property type="evidence" value="ECO:0007669"/>
    <property type="project" value="UniProtKB-UniRule"/>
</dbReference>
<evidence type="ECO:0000256" key="1">
    <source>
        <dbReference type="ARBA" id="ARBA00022737"/>
    </source>
</evidence>
<feature type="domain" description="K Homology" evidence="3">
    <location>
        <begin position="103"/>
        <end position="176"/>
    </location>
</feature>
<dbReference type="SMART" id="SM00322">
    <property type="entry name" value="KH"/>
    <property type="match status" value="3"/>
</dbReference>
<sequence>MDVDPTTHMAGAGGDDGNEGTILTLKLLIPGTAAGSVIGKGGSTINEFQTQTGARIQLSRNDEVFPGTSDRLVTLGGTATAILGALHLMINKLVADGEGIVAGNPQVKLVLPNASCGCIIGKGGATIRSFVEDSQAEIKLSSQDRMLPGVTDRILTVTGAIEHVLRAVALVATALSEDDGYAQLSQRPSTYASHQGMGMGMDMRGMGGTGGMAGVMAGMGGMGGGMGGGMAGGVPSLMPQASAASVSVTVAVPDEHVGAVLGKGGRTISEIQVVSGVRIKVSNKGDFVEGTKNRKVTLTGSHEGVQIAQYLLAQKLRSSVAPGA</sequence>
<dbReference type="CDD" id="cd22437">
    <property type="entry name" value="KH-I_BTR1_rpt2"/>
    <property type="match status" value="1"/>
</dbReference>
<accession>A0A7S0X7P4</accession>
<evidence type="ECO:0000256" key="2">
    <source>
        <dbReference type="PROSITE-ProRule" id="PRU00117"/>
    </source>
</evidence>
<protein>
    <recommendedName>
        <fullName evidence="3">K Homology domain-containing protein</fullName>
    </recommendedName>
</protein>
<reference evidence="4" key="1">
    <citation type="submission" date="2021-01" db="EMBL/GenBank/DDBJ databases">
        <authorList>
            <person name="Corre E."/>
            <person name="Pelletier E."/>
            <person name="Niang G."/>
            <person name="Scheremetjew M."/>
            <person name="Finn R."/>
            <person name="Kale V."/>
            <person name="Holt S."/>
            <person name="Cochrane G."/>
            <person name="Meng A."/>
            <person name="Brown T."/>
            <person name="Cohen L."/>
        </authorList>
    </citation>
    <scope>NUCLEOTIDE SEQUENCE</scope>
    <source>
        <strain evidence="4">SL-175</strain>
    </source>
</reference>